<evidence type="ECO:0000256" key="5">
    <source>
        <dbReference type="ARBA" id="ARBA00019465"/>
    </source>
</evidence>
<organism evidence="14 15">
    <name type="scientific">Lacrimispora amygdalina</name>
    <dbReference type="NCBI Taxonomy" id="253257"/>
    <lineage>
        <taxon>Bacteria</taxon>
        <taxon>Bacillati</taxon>
        <taxon>Bacillota</taxon>
        <taxon>Clostridia</taxon>
        <taxon>Lachnospirales</taxon>
        <taxon>Lachnospiraceae</taxon>
        <taxon>Lacrimispora</taxon>
    </lineage>
</organism>
<dbReference type="UniPathway" id="UPA00028">
    <property type="reaction ID" value="UER00004"/>
</dbReference>
<comment type="caution">
    <text evidence="14">The sequence shown here is derived from an EMBL/GenBank/DDBJ whole genome shotgun (WGS) entry which is preliminary data.</text>
</comment>
<dbReference type="Gene3D" id="3.40.50.720">
    <property type="entry name" value="NAD(P)-binding Rossmann-like Domain"/>
    <property type="match status" value="1"/>
</dbReference>
<proteinExistence type="inferred from homology"/>
<protein>
    <recommendedName>
        <fullName evidence="5 11">2-dehydropantoate 2-reductase</fullName>
        <ecNumber evidence="4 11">1.1.1.169</ecNumber>
    </recommendedName>
    <alternativeName>
        <fullName evidence="9 11">Ketopantoate reductase</fullName>
    </alternativeName>
</protein>
<dbReference type="FunFam" id="1.10.1040.10:FF:000017">
    <property type="entry name" value="2-dehydropantoate 2-reductase"/>
    <property type="match status" value="1"/>
</dbReference>
<dbReference type="InterPro" id="IPR013752">
    <property type="entry name" value="KPA_reductase"/>
</dbReference>
<comment type="similarity">
    <text evidence="3 11">Belongs to the ketopantoate reductase family.</text>
</comment>
<dbReference type="InterPro" id="IPR003710">
    <property type="entry name" value="ApbA"/>
</dbReference>
<comment type="catalytic activity">
    <reaction evidence="10 11">
        <text>(R)-pantoate + NADP(+) = 2-dehydropantoate + NADPH + H(+)</text>
        <dbReference type="Rhea" id="RHEA:16233"/>
        <dbReference type="ChEBI" id="CHEBI:11561"/>
        <dbReference type="ChEBI" id="CHEBI:15378"/>
        <dbReference type="ChEBI" id="CHEBI:15980"/>
        <dbReference type="ChEBI" id="CHEBI:57783"/>
        <dbReference type="ChEBI" id="CHEBI:58349"/>
        <dbReference type="EC" id="1.1.1.169"/>
    </reaction>
</comment>
<comment type="function">
    <text evidence="1 11">Catalyzes the NADPH-dependent reduction of ketopantoate into pantoic acid.</text>
</comment>
<evidence type="ECO:0000256" key="11">
    <source>
        <dbReference type="RuleBase" id="RU362068"/>
    </source>
</evidence>
<dbReference type="OrthoDB" id="9793586at2"/>
<evidence type="ECO:0000256" key="4">
    <source>
        <dbReference type="ARBA" id="ARBA00013014"/>
    </source>
</evidence>
<sequence length="337" mass="37392">MILLKLQHYIKKIIHGKIKKNTPITEDIMNIAILGAGAMGSLYASYLAPFHSVTLLDSCAPLVEHINAKGLIKVSHDHTEIPLKAKAALSGTSLDYQDLVIVFVKGIHTYEAMKNNQSLLGPDTIVMTLQNGAGNNRDIAQFVPRERIIVGTSSHNSVYLETGKFYHSGCGPTNIGPDLPCESSLRDVKKVAQALEESGLTVNIMDNIQYVLWQKLVINCGINALSTLMQCRIGEIYTNPYLWDLCKRIVYECVLIAEADGTYLDRKEALLAVSKVCENDSSGFASMYQDRQNKRLTEIDRINGVVANLGSEYKIPAPCNTMLVTQIHAIEQMYFRQ</sequence>
<dbReference type="GO" id="GO:0008677">
    <property type="term" value="F:2-dehydropantoate 2-reductase activity"/>
    <property type="evidence" value="ECO:0007669"/>
    <property type="project" value="UniProtKB-EC"/>
</dbReference>
<dbReference type="GO" id="GO:0015940">
    <property type="term" value="P:pantothenate biosynthetic process"/>
    <property type="evidence" value="ECO:0007669"/>
    <property type="project" value="UniProtKB-UniPathway"/>
</dbReference>
<dbReference type="InterPro" id="IPR036291">
    <property type="entry name" value="NAD(P)-bd_dom_sf"/>
</dbReference>
<keyword evidence="7 11" id="KW-0521">NADP</keyword>
<dbReference type="AlphaFoldDB" id="A0A3E2N429"/>
<evidence type="ECO:0000313" key="14">
    <source>
        <dbReference type="EMBL" id="RFZ75736.1"/>
    </source>
</evidence>
<dbReference type="InterPro" id="IPR013332">
    <property type="entry name" value="KPR_N"/>
</dbReference>
<dbReference type="GO" id="GO:0050661">
    <property type="term" value="F:NADP binding"/>
    <property type="evidence" value="ECO:0007669"/>
    <property type="project" value="TreeGrafter"/>
</dbReference>
<evidence type="ECO:0000256" key="7">
    <source>
        <dbReference type="ARBA" id="ARBA00022857"/>
    </source>
</evidence>
<feature type="domain" description="Ketopantoate reductase C-terminal" evidence="13">
    <location>
        <begin position="207"/>
        <end position="331"/>
    </location>
</feature>
<evidence type="ECO:0000313" key="15">
    <source>
        <dbReference type="Proteomes" id="UP000260680"/>
    </source>
</evidence>
<dbReference type="InterPro" id="IPR008927">
    <property type="entry name" value="6-PGluconate_DH-like_C_sf"/>
</dbReference>
<dbReference type="Proteomes" id="UP000260680">
    <property type="component" value="Unassembled WGS sequence"/>
</dbReference>
<accession>A0A3E2N429</accession>
<feature type="domain" description="Ketopantoate reductase N-terminal" evidence="12">
    <location>
        <begin position="31"/>
        <end position="177"/>
    </location>
</feature>
<gene>
    <name evidence="14" type="ORF">DS742_27395</name>
</gene>
<dbReference type="Pfam" id="PF08546">
    <property type="entry name" value="ApbA_C"/>
    <property type="match status" value="1"/>
</dbReference>
<name>A0A3E2N429_9FIRM</name>
<comment type="pathway">
    <text evidence="2 11">Cofactor biosynthesis; (R)-pantothenate biosynthesis; (R)-pantoate from 3-methyl-2-oxobutanoate: step 2/2.</text>
</comment>
<evidence type="ECO:0000256" key="10">
    <source>
        <dbReference type="ARBA" id="ARBA00048793"/>
    </source>
</evidence>
<dbReference type="EMBL" id="QOHO01000120">
    <property type="protein sequence ID" value="RFZ75736.1"/>
    <property type="molecule type" value="Genomic_DNA"/>
</dbReference>
<dbReference type="EC" id="1.1.1.169" evidence="4 11"/>
<dbReference type="InterPro" id="IPR013328">
    <property type="entry name" value="6PGD_dom2"/>
</dbReference>
<dbReference type="Pfam" id="PF02558">
    <property type="entry name" value="ApbA"/>
    <property type="match status" value="1"/>
</dbReference>
<dbReference type="InterPro" id="IPR050838">
    <property type="entry name" value="Ketopantoate_reductase"/>
</dbReference>
<evidence type="ECO:0000256" key="9">
    <source>
        <dbReference type="ARBA" id="ARBA00032024"/>
    </source>
</evidence>
<evidence type="ECO:0000259" key="13">
    <source>
        <dbReference type="Pfam" id="PF08546"/>
    </source>
</evidence>
<evidence type="ECO:0000259" key="12">
    <source>
        <dbReference type="Pfam" id="PF02558"/>
    </source>
</evidence>
<evidence type="ECO:0000256" key="3">
    <source>
        <dbReference type="ARBA" id="ARBA00007870"/>
    </source>
</evidence>
<reference evidence="14 15" key="1">
    <citation type="submission" date="2018-07" db="EMBL/GenBank/DDBJ databases">
        <title>New species, Clostridium PI-S10-A1B.</title>
        <authorList>
            <person name="Krishna G."/>
            <person name="Summeta K."/>
            <person name="Shikha S."/>
            <person name="Prabhu P.B."/>
            <person name="Suresh K."/>
        </authorList>
    </citation>
    <scope>NUCLEOTIDE SEQUENCE [LARGE SCALE GENOMIC DNA]</scope>
    <source>
        <strain evidence="14 15">PI-S10-A1B</strain>
    </source>
</reference>
<dbReference type="SUPFAM" id="SSF48179">
    <property type="entry name" value="6-phosphogluconate dehydrogenase C-terminal domain-like"/>
    <property type="match status" value="1"/>
</dbReference>
<dbReference type="PANTHER" id="PTHR43765:SF2">
    <property type="entry name" value="2-DEHYDROPANTOATE 2-REDUCTASE"/>
    <property type="match status" value="1"/>
</dbReference>
<dbReference type="SUPFAM" id="SSF51735">
    <property type="entry name" value="NAD(P)-binding Rossmann-fold domains"/>
    <property type="match status" value="1"/>
</dbReference>
<dbReference type="Gene3D" id="1.10.1040.10">
    <property type="entry name" value="N-(1-d-carboxylethyl)-l-norvaline Dehydrogenase, domain 2"/>
    <property type="match status" value="1"/>
</dbReference>
<dbReference type="NCBIfam" id="TIGR00745">
    <property type="entry name" value="apbA_panE"/>
    <property type="match status" value="1"/>
</dbReference>
<evidence type="ECO:0000256" key="6">
    <source>
        <dbReference type="ARBA" id="ARBA00022655"/>
    </source>
</evidence>
<dbReference type="GO" id="GO:0005737">
    <property type="term" value="C:cytoplasm"/>
    <property type="evidence" value="ECO:0007669"/>
    <property type="project" value="TreeGrafter"/>
</dbReference>
<evidence type="ECO:0000256" key="8">
    <source>
        <dbReference type="ARBA" id="ARBA00023002"/>
    </source>
</evidence>
<evidence type="ECO:0000256" key="1">
    <source>
        <dbReference type="ARBA" id="ARBA00002919"/>
    </source>
</evidence>
<keyword evidence="8 11" id="KW-0560">Oxidoreductase</keyword>
<dbReference type="PANTHER" id="PTHR43765">
    <property type="entry name" value="2-DEHYDROPANTOATE 2-REDUCTASE-RELATED"/>
    <property type="match status" value="1"/>
</dbReference>
<keyword evidence="6 11" id="KW-0566">Pantothenate biosynthesis</keyword>
<evidence type="ECO:0000256" key="2">
    <source>
        <dbReference type="ARBA" id="ARBA00004994"/>
    </source>
</evidence>